<proteinExistence type="predicted"/>
<dbReference type="SUPFAM" id="SSF56281">
    <property type="entry name" value="Metallo-hydrolase/oxidoreductase"/>
    <property type="match status" value="1"/>
</dbReference>
<dbReference type="Pfam" id="PF14234">
    <property type="entry name" value="DUF4336"/>
    <property type="match status" value="1"/>
</dbReference>
<reference evidence="1" key="1">
    <citation type="submission" date="2020-04" db="EMBL/GenBank/DDBJ databases">
        <title>Deep metagenomics examines the oral microbiome during advanced dental caries in children, revealing novel taxa and co-occurrences with host molecules.</title>
        <authorList>
            <person name="Baker J.L."/>
            <person name="Morton J.T."/>
            <person name="Dinis M."/>
            <person name="Alvarez R."/>
            <person name="Tran N.C."/>
            <person name="Knight R."/>
            <person name="Edlund A."/>
        </authorList>
    </citation>
    <scope>NUCLEOTIDE SEQUENCE</scope>
    <source>
        <strain evidence="1">JCVI_23_bin.16</strain>
    </source>
</reference>
<dbReference type="PANTHER" id="PTHR33835">
    <property type="entry name" value="YALI0C07656P"/>
    <property type="match status" value="1"/>
</dbReference>
<gene>
    <name evidence="1" type="ORF">HXK00_01380</name>
</gene>
<accession>A0A929QS22</accession>
<evidence type="ECO:0000313" key="2">
    <source>
        <dbReference type="Proteomes" id="UP000757900"/>
    </source>
</evidence>
<evidence type="ECO:0000313" key="1">
    <source>
        <dbReference type="EMBL" id="MBF0934278.1"/>
    </source>
</evidence>
<name>A0A929QS22_ABIDE</name>
<organism evidence="1 2">
    <name type="scientific">Abiotrophia defectiva</name>
    <name type="common">Streptococcus defectivus</name>
    <dbReference type="NCBI Taxonomy" id="46125"/>
    <lineage>
        <taxon>Bacteria</taxon>
        <taxon>Bacillati</taxon>
        <taxon>Bacillota</taxon>
        <taxon>Bacilli</taxon>
        <taxon>Lactobacillales</taxon>
        <taxon>Aerococcaceae</taxon>
        <taxon>Abiotrophia</taxon>
    </lineage>
</organism>
<dbReference type="AlphaFoldDB" id="A0A929QS22"/>
<dbReference type="EMBL" id="JABZFV010000009">
    <property type="protein sequence ID" value="MBF0934278.1"/>
    <property type="molecule type" value="Genomic_DNA"/>
</dbReference>
<protein>
    <submittedName>
        <fullName evidence="1">DUF4336 domain-containing protein</fullName>
    </submittedName>
</protein>
<comment type="caution">
    <text evidence="1">The sequence shown here is derived from an EMBL/GenBank/DDBJ whole genome shotgun (WGS) entry which is preliminary data.</text>
</comment>
<dbReference type="Proteomes" id="UP000757900">
    <property type="component" value="Unassembled WGS sequence"/>
</dbReference>
<dbReference type="InterPro" id="IPR036866">
    <property type="entry name" value="RibonucZ/Hydroxyglut_hydro"/>
</dbReference>
<dbReference type="PANTHER" id="PTHR33835:SF1">
    <property type="entry name" value="METALLO-BETA-LACTAMASE DOMAIN-CONTAINING PROTEIN"/>
    <property type="match status" value="1"/>
</dbReference>
<sequence length="248" mass="27910">MHIPLYEPLNTLKPIGQGIWIADGDLIQMSVGCGSLPFSTRMTVVQLADGSLWCHSPIAPNEGLFQALDSLGPVAHLVSPNKIHYAYIPDWQRRYPQAKAWSSPGVEKRAASQKIAVSFDAALENRAPADWVGQLDQLIFSGSRAVEEVVFFHRASQTLIVTDLIENFEVNKMPHALQRGFYRFARIADPDGQTPIDFRMSFLGRRAQAKACMDQVLAWQPERVIMAHGRPYLENGTAELKRAWRWIQ</sequence>
<dbReference type="InterPro" id="IPR025638">
    <property type="entry name" value="DUF4336"/>
</dbReference>